<gene>
    <name evidence="2" type="ORF">SDC9_114879</name>
</gene>
<feature type="compositionally biased region" description="Basic and acidic residues" evidence="1">
    <location>
        <begin position="124"/>
        <end position="133"/>
    </location>
</feature>
<name>A0A645C1V2_9ZZZZ</name>
<proteinExistence type="predicted"/>
<organism evidence="2">
    <name type="scientific">bioreactor metagenome</name>
    <dbReference type="NCBI Taxonomy" id="1076179"/>
    <lineage>
        <taxon>unclassified sequences</taxon>
        <taxon>metagenomes</taxon>
        <taxon>ecological metagenomes</taxon>
    </lineage>
</organism>
<protein>
    <submittedName>
        <fullName evidence="2">Uncharacterized protein</fullName>
    </submittedName>
</protein>
<dbReference type="AlphaFoldDB" id="A0A645C1V2"/>
<evidence type="ECO:0000313" key="2">
    <source>
        <dbReference type="EMBL" id="MPM67954.1"/>
    </source>
</evidence>
<feature type="compositionally biased region" description="Basic and acidic residues" evidence="1">
    <location>
        <begin position="140"/>
        <end position="150"/>
    </location>
</feature>
<comment type="caution">
    <text evidence="2">The sequence shown here is derived from an EMBL/GenBank/DDBJ whole genome shotgun (WGS) entry which is preliminary data.</text>
</comment>
<accession>A0A645C1V2</accession>
<dbReference type="EMBL" id="VSSQ01021980">
    <property type="protein sequence ID" value="MPM67954.1"/>
    <property type="molecule type" value="Genomic_DNA"/>
</dbReference>
<feature type="region of interest" description="Disordered" evidence="1">
    <location>
        <begin position="91"/>
        <end position="166"/>
    </location>
</feature>
<reference evidence="2" key="1">
    <citation type="submission" date="2019-08" db="EMBL/GenBank/DDBJ databases">
        <authorList>
            <person name="Kucharzyk K."/>
            <person name="Murdoch R.W."/>
            <person name="Higgins S."/>
            <person name="Loffler F."/>
        </authorList>
    </citation>
    <scope>NUCLEOTIDE SEQUENCE</scope>
</reference>
<evidence type="ECO:0000256" key="1">
    <source>
        <dbReference type="SAM" id="MobiDB-lite"/>
    </source>
</evidence>
<sequence>MKNRLKAVGNSHAGVNALLFTHKAGGQQKQDDIKKRIYAKVPQIAMAQPRQQPAGQRAKGKSRAFQNCKAGGHPLQRFAVAARLIDDERVEAAGGERAPQPVDDDGDGEQRGAGGYDQQSIADNIEHSREQERGLPAAEIGKDSAGELRQNDGCGVEPDEERNGANIRAVLQQRERQHRRKDARCHIFEKEDALNRLMHPFPP</sequence>